<dbReference type="EMBL" id="CM046398">
    <property type="protein sequence ID" value="KAI8531772.1"/>
    <property type="molecule type" value="Genomic_DNA"/>
</dbReference>
<gene>
    <name evidence="1" type="ORF">RHMOL_Rhmol11G0161800</name>
</gene>
<sequence length="134" mass="15121">MEKTRDSRTIPETISLGDRKPLLRAAMKHNDLAPKNGKRRSDVEIHEHQHHHRNATVATTLKLMPISFEIGKKREKESGRGKRCVKAGGEEGVAEETERYGVGEGEEPEAGRQRGTFLPQGGREENLKTQKWDV</sequence>
<keyword evidence="2" id="KW-1185">Reference proteome</keyword>
<evidence type="ECO:0000313" key="1">
    <source>
        <dbReference type="EMBL" id="KAI8531772.1"/>
    </source>
</evidence>
<proteinExistence type="predicted"/>
<evidence type="ECO:0000313" key="2">
    <source>
        <dbReference type="Proteomes" id="UP001062846"/>
    </source>
</evidence>
<dbReference type="Proteomes" id="UP001062846">
    <property type="component" value="Chromosome 11"/>
</dbReference>
<comment type="caution">
    <text evidence="1">The sequence shown here is derived from an EMBL/GenBank/DDBJ whole genome shotgun (WGS) entry which is preliminary data.</text>
</comment>
<protein>
    <submittedName>
        <fullName evidence="1">Uncharacterized protein</fullName>
    </submittedName>
</protein>
<organism evidence="1 2">
    <name type="scientific">Rhododendron molle</name>
    <name type="common">Chinese azalea</name>
    <name type="synonym">Azalea mollis</name>
    <dbReference type="NCBI Taxonomy" id="49168"/>
    <lineage>
        <taxon>Eukaryota</taxon>
        <taxon>Viridiplantae</taxon>
        <taxon>Streptophyta</taxon>
        <taxon>Embryophyta</taxon>
        <taxon>Tracheophyta</taxon>
        <taxon>Spermatophyta</taxon>
        <taxon>Magnoliopsida</taxon>
        <taxon>eudicotyledons</taxon>
        <taxon>Gunneridae</taxon>
        <taxon>Pentapetalae</taxon>
        <taxon>asterids</taxon>
        <taxon>Ericales</taxon>
        <taxon>Ericaceae</taxon>
        <taxon>Ericoideae</taxon>
        <taxon>Rhodoreae</taxon>
        <taxon>Rhododendron</taxon>
    </lineage>
</organism>
<name>A0ACC0LT53_RHOML</name>
<accession>A0ACC0LT53</accession>
<reference evidence="1" key="1">
    <citation type="submission" date="2022-02" db="EMBL/GenBank/DDBJ databases">
        <title>Plant Genome Project.</title>
        <authorList>
            <person name="Zhang R.-G."/>
        </authorList>
    </citation>
    <scope>NUCLEOTIDE SEQUENCE</scope>
    <source>
        <strain evidence="1">AT1</strain>
    </source>
</reference>